<dbReference type="AlphaFoldDB" id="A0A835GCE8"/>
<protein>
    <submittedName>
        <fullName evidence="1">Uncharacterized protein</fullName>
    </submittedName>
</protein>
<evidence type="ECO:0000313" key="2">
    <source>
        <dbReference type="Proteomes" id="UP000648187"/>
    </source>
</evidence>
<name>A0A835GCE8_SPOEX</name>
<keyword evidence="2" id="KW-1185">Reference proteome</keyword>
<dbReference type="Proteomes" id="UP000648187">
    <property type="component" value="Unassembled WGS sequence"/>
</dbReference>
<reference evidence="1" key="1">
    <citation type="submission" date="2020-08" db="EMBL/GenBank/DDBJ databases">
        <title>Spodoptera exigua strain:BAW_Kor-Di-RS1 Genome sequencing and assembly.</title>
        <authorList>
            <person name="Kim J."/>
            <person name="Nam H.Y."/>
            <person name="Kwon M."/>
            <person name="Choi J.H."/>
            <person name="Cho S.R."/>
            <person name="Kim G.-H."/>
        </authorList>
    </citation>
    <scope>NUCLEOTIDE SEQUENCE</scope>
    <source>
        <strain evidence="1">BAW_Kor-Di-RS1</strain>
        <tissue evidence="1">Whole-body</tissue>
    </source>
</reference>
<comment type="caution">
    <text evidence="1">The sequence shown here is derived from an EMBL/GenBank/DDBJ whole genome shotgun (WGS) entry which is preliminary data.</text>
</comment>
<proteinExistence type="predicted"/>
<evidence type="ECO:0000313" key="1">
    <source>
        <dbReference type="EMBL" id="KAF9413178.1"/>
    </source>
</evidence>
<sequence>MIGSSAYKFCAPPTTDLSFHYHLCDEYGPLLAIDASYHAPQNFCYSLDICILDRCVLTCYDECTFLIHRSTPCAQPWPGMEKLEMAQLEASRPKHIRIGASSTTYSSSSPQQNIPGKLTITPATTFNFLSAENKEQKIRIILKSWIIGFNEIYAALRRIYVETFSQTEELSCSIIVQGLQHYSVVALQRRCNYIPTIVFIRHVRTFHGHRDSFNARKRNYSVYKMKRIDLEPVGDVLCLSENVMVITAVPDYKRAVRFVRQNFLSSFHRYRTPIPTILKNNPLSGEIHHIVLFVVRSTRSSVHVRCLRQRRQCAAHCRRGRVLLAVAHLLNITSILHHGLSSPTK</sequence>
<gene>
    <name evidence="1" type="ORF">HW555_008532</name>
</gene>
<dbReference type="EMBL" id="JACKWZ010000168">
    <property type="protein sequence ID" value="KAF9413178.1"/>
    <property type="molecule type" value="Genomic_DNA"/>
</dbReference>
<organism evidence="1 2">
    <name type="scientific">Spodoptera exigua</name>
    <name type="common">Beet armyworm</name>
    <name type="synonym">Noctua fulgens</name>
    <dbReference type="NCBI Taxonomy" id="7107"/>
    <lineage>
        <taxon>Eukaryota</taxon>
        <taxon>Metazoa</taxon>
        <taxon>Ecdysozoa</taxon>
        <taxon>Arthropoda</taxon>
        <taxon>Hexapoda</taxon>
        <taxon>Insecta</taxon>
        <taxon>Pterygota</taxon>
        <taxon>Neoptera</taxon>
        <taxon>Endopterygota</taxon>
        <taxon>Lepidoptera</taxon>
        <taxon>Glossata</taxon>
        <taxon>Ditrysia</taxon>
        <taxon>Noctuoidea</taxon>
        <taxon>Noctuidae</taxon>
        <taxon>Amphipyrinae</taxon>
        <taxon>Spodoptera</taxon>
    </lineage>
</organism>
<accession>A0A835GCE8</accession>